<gene>
    <name evidence="5" type="ORF">CTAYLR_003891</name>
</gene>
<dbReference type="InterPro" id="IPR032524">
    <property type="entry name" value="ABC_tran_C"/>
</dbReference>
<dbReference type="Pfam" id="PF16326">
    <property type="entry name" value="ABC_tran_CTD"/>
    <property type="match status" value="1"/>
</dbReference>
<dbReference type="InterPro" id="IPR017871">
    <property type="entry name" value="ABC_transporter-like_CS"/>
</dbReference>
<comment type="caution">
    <text evidence="5">The sequence shown here is derived from an EMBL/GenBank/DDBJ whole genome shotgun (WGS) entry which is preliminary data.</text>
</comment>
<evidence type="ECO:0000313" key="5">
    <source>
        <dbReference type="EMBL" id="KAJ8610383.1"/>
    </source>
</evidence>
<dbReference type="InterPro" id="IPR037118">
    <property type="entry name" value="Val-tRNA_synth_C_sf"/>
</dbReference>
<dbReference type="InterPro" id="IPR051309">
    <property type="entry name" value="ABCF_ATPase"/>
</dbReference>
<dbReference type="EMBL" id="JAQMWT010000109">
    <property type="protein sequence ID" value="KAJ8610383.1"/>
    <property type="molecule type" value="Genomic_DNA"/>
</dbReference>
<feature type="coiled-coil region" evidence="3">
    <location>
        <begin position="589"/>
        <end position="645"/>
    </location>
</feature>
<feature type="domain" description="ABC transporter" evidence="4">
    <location>
        <begin position="346"/>
        <end position="581"/>
    </location>
</feature>
<evidence type="ECO:0000256" key="1">
    <source>
        <dbReference type="ARBA" id="ARBA00022741"/>
    </source>
</evidence>
<keyword evidence="1" id="KW-0547">Nucleotide-binding</keyword>
<evidence type="ECO:0000259" key="4">
    <source>
        <dbReference type="PROSITE" id="PS50893"/>
    </source>
</evidence>
<keyword evidence="2" id="KW-0067">ATP-binding</keyword>
<dbReference type="PANTHER" id="PTHR42855:SF1">
    <property type="entry name" value="ABC TRANSPORTER DOMAIN-CONTAINING PROTEIN"/>
    <property type="match status" value="1"/>
</dbReference>
<sequence length="694" mass="75225">MRGSTVCVGLSWVEGQKKRATVAWVEEASKSYDGRRKQLDAASLRLHAGERCCLVGVNGCGKSTTLRVLAGVESVDAGGVRLRRGARVALVEQEPFQGPEFAEATVRNTLIGGDGPEVEAARALEAAARELEAAPRDAGALKRYEVAMERAGRDGAWLVEAAIATVSAKLKIAHLADRKLGELSGGEKKRVALAAALLSAPDLCLLDEPTNHLDVWAVRWLESFLRRELPSTCVAFVSHDRVFSENVATSLVELDGGKTYEHKNETNGVSLVEAYVAGKARRLANDASATAAARARLRKELAWLRRGAKARQTKSSARVRSIDDLRDDARATVASSVSLGTERRALSGGAIASFEDFALPGLLEPFDYDLGPADRVGIVGENGVGKSSLVESLVSVAAKQNCLVAGTRPRDRPTQGEAWLAARARVAYYSQVVPAATEYSSPLDVALATVSRREARPDDRLSAALALLRRYQFEGLEEAPLDRLSGGERRRLQLMQVLDSNPNFLVLDEPSNDLDLATLQALERFLVDDYRGALLLVSHDRALLDATCDKLIVLADGDVATLAGSMSDYLQLLDDLDDDAYDDDDDAAAARKARQLKAAERKESDAKRRRRLNAPRLIEKLGETIADLETAIADLDERMAAVASDSAALAPLYDDRARLQAQVDDHYDQWADLEDLLGSHPDDDDSRAAPSYYC</sequence>
<dbReference type="GO" id="GO:0016887">
    <property type="term" value="F:ATP hydrolysis activity"/>
    <property type="evidence" value="ECO:0007669"/>
    <property type="project" value="InterPro"/>
</dbReference>
<evidence type="ECO:0000256" key="2">
    <source>
        <dbReference type="ARBA" id="ARBA00022840"/>
    </source>
</evidence>
<dbReference type="InterPro" id="IPR003439">
    <property type="entry name" value="ABC_transporter-like_ATP-bd"/>
</dbReference>
<dbReference type="PROSITE" id="PS00211">
    <property type="entry name" value="ABC_TRANSPORTER_1"/>
    <property type="match status" value="1"/>
</dbReference>
<dbReference type="CDD" id="cd03221">
    <property type="entry name" value="ABCF_EF-3"/>
    <property type="match status" value="1"/>
</dbReference>
<dbReference type="Gene3D" id="3.40.50.300">
    <property type="entry name" value="P-loop containing nucleotide triphosphate hydrolases"/>
    <property type="match status" value="2"/>
</dbReference>
<dbReference type="Pfam" id="PF00005">
    <property type="entry name" value="ABC_tran"/>
    <property type="match status" value="2"/>
</dbReference>
<proteinExistence type="predicted"/>
<keyword evidence="3" id="KW-0175">Coiled coil</keyword>
<dbReference type="SMART" id="SM00382">
    <property type="entry name" value="AAA"/>
    <property type="match status" value="2"/>
</dbReference>
<evidence type="ECO:0000256" key="3">
    <source>
        <dbReference type="SAM" id="Coils"/>
    </source>
</evidence>
<dbReference type="PROSITE" id="PS50893">
    <property type="entry name" value="ABC_TRANSPORTER_2"/>
    <property type="match status" value="2"/>
</dbReference>
<reference evidence="5" key="1">
    <citation type="submission" date="2023-01" db="EMBL/GenBank/DDBJ databases">
        <title>Metagenome sequencing of chrysophaentin producing Chrysophaeum taylorii.</title>
        <authorList>
            <person name="Davison J."/>
            <person name="Bewley C."/>
        </authorList>
    </citation>
    <scope>NUCLEOTIDE SEQUENCE</scope>
    <source>
        <strain evidence="5">NIES-1699</strain>
    </source>
</reference>
<dbReference type="FunFam" id="3.40.50.300:FF:000011">
    <property type="entry name" value="Putative ABC transporter ATP-binding component"/>
    <property type="match status" value="1"/>
</dbReference>
<dbReference type="Gene3D" id="1.10.287.380">
    <property type="entry name" value="Valyl-tRNA synthetase, C-terminal domain"/>
    <property type="match status" value="1"/>
</dbReference>
<dbReference type="AlphaFoldDB" id="A0AAD7ULQ6"/>
<evidence type="ECO:0000313" key="6">
    <source>
        <dbReference type="Proteomes" id="UP001230188"/>
    </source>
</evidence>
<protein>
    <recommendedName>
        <fullName evidence="4">ABC transporter domain-containing protein</fullName>
    </recommendedName>
</protein>
<organism evidence="5 6">
    <name type="scientific">Chrysophaeum taylorii</name>
    <dbReference type="NCBI Taxonomy" id="2483200"/>
    <lineage>
        <taxon>Eukaryota</taxon>
        <taxon>Sar</taxon>
        <taxon>Stramenopiles</taxon>
        <taxon>Ochrophyta</taxon>
        <taxon>Pelagophyceae</taxon>
        <taxon>Pelagomonadales</taxon>
        <taxon>Pelagomonadaceae</taxon>
        <taxon>Chrysophaeum</taxon>
    </lineage>
</organism>
<dbReference type="PANTHER" id="PTHR42855">
    <property type="entry name" value="ABC TRANSPORTER ATP-BINDING SUBUNIT"/>
    <property type="match status" value="1"/>
</dbReference>
<dbReference type="GO" id="GO:0003677">
    <property type="term" value="F:DNA binding"/>
    <property type="evidence" value="ECO:0007669"/>
    <property type="project" value="InterPro"/>
</dbReference>
<keyword evidence="6" id="KW-1185">Reference proteome</keyword>
<name>A0AAD7ULQ6_9STRA</name>
<dbReference type="InterPro" id="IPR003593">
    <property type="entry name" value="AAA+_ATPase"/>
</dbReference>
<dbReference type="SUPFAM" id="SSF52540">
    <property type="entry name" value="P-loop containing nucleoside triphosphate hydrolases"/>
    <property type="match status" value="2"/>
</dbReference>
<accession>A0AAD7ULQ6</accession>
<feature type="domain" description="ABC transporter" evidence="4">
    <location>
        <begin position="23"/>
        <end position="281"/>
    </location>
</feature>
<dbReference type="InterPro" id="IPR027417">
    <property type="entry name" value="P-loop_NTPase"/>
</dbReference>
<dbReference type="GO" id="GO:0005524">
    <property type="term" value="F:ATP binding"/>
    <property type="evidence" value="ECO:0007669"/>
    <property type="project" value="UniProtKB-KW"/>
</dbReference>
<dbReference type="Proteomes" id="UP001230188">
    <property type="component" value="Unassembled WGS sequence"/>
</dbReference>